<dbReference type="SMART" id="SM00448">
    <property type="entry name" value="REC"/>
    <property type="match status" value="1"/>
</dbReference>
<dbReference type="Gene3D" id="1.10.287.130">
    <property type="match status" value="1"/>
</dbReference>
<dbReference type="CDD" id="cd00082">
    <property type="entry name" value="HisKA"/>
    <property type="match status" value="1"/>
</dbReference>
<evidence type="ECO:0000256" key="7">
    <source>
        <dbReference type="ARBA" id="ARBA00022840"/>
    </source>
</evidence>
<evidence type="ECO:0000313" key="13">
    <source>
        <dbReference type="Proteomes" id="UP000271700"/>
    </source>
</evidence>
<keyword evidence="6" id="KW-0418">Kinase</keyword>
<dbReference type="Gene3D" id="3.40.50.2300">
    <property type="match status" value="1"/>
</dbReference>
<keyword evidence="4" id="KW-0808">Transferase</keyword>
<dbReference type="InterPro" id="IPR036097">
    <property type="entry name" value="HisK_dim/P_sf"/>
</dbReference>
<dbReference type="GO" id="GO:0000155">
    <property type="term" value="F:phosphorelay sensor kinase activity"/>
    <property type="evidence" value="ECO:0007669"/>
    <property type="project" value="InterPro"/>
</dbReference>
<dbReference type="InterPro" id="IPR011006">
    <property type="entry name" value="CheY-like_superfamily"/>
</dbReference>
<evidence type="ECO:0000256" key="6">
    <source>
        <dbReference type="ARBA" id="ARBA00022777"/>
    </source>
</evidence>
<feature type="domain" description="Histidine kinase" evidence="10">
    <location>
        <begin position="387"/>
        <end position="600"/>
    </location>
</feature>
<dbReference type="InterPro" id="IPR003661">
    <property type="entry name" value="HisK_dim/P_dom"/>
</dbReference>
<dbReference type="STRING" id="981384.GCA_000192475_03663"/>
<keyword evidence="8" id="KW-0902">Two-component regulatory system</keyword>
<gene>
    <name evidence="12" type="ORF">CLV75_3916</name>
</gene>
<dbReference type="AlphaFoldDB" id="A0A497YZ93"/>
<dbReference type="PANTHER" id="PTHR43065">
    <property type="entry name" value="SENSOR HISTIDINE KINASE"/>
    <property type="match status" value="1"/>
</dbReference>
<organism evidence="12 13">
    <name type="scientific">Ruegeria conchae</name>
    <dbReference type="NCBI Taxonomy" id="981384"/>
    <lineage>
        <taxon>Bacteria</taxon>
        <taxon>Pseudomonadati</taxon>
        <taxon>Pseudomonadota</taxon>
        <taxon>Alphaproteobacteria</taxon>
        <taxon>Rhodobacterales</taxon>
        <taxon>Roseobacteraceae</taxon>
        <taxon>Ruegeria</taxon>
    </lineage>
</organism>
<dbReference type="InterPro" id="IPR005467">
    <property type="entry name" value="His_kinase_dom"/>
</dbReference>
<dbReference type="InterPro" id="IPR036890">
    <property type="entry name" value="HATPase_C_sf"/>
</dbReference>
<reference evidence="12 13" key="1">
    <citation type="submission" date="2018-10" db="EMBL/GenBank/DDBJ databases">
        <title>Genomic Encyclopedia of Archaeal and Bacterial Type Strains, Phase II (KMG-II): from individual species to whole genera.</title>
        <authorList>
            <person name="Goeker M."/>
        </authorList>
    </citation>
    <scope>NUCLEOTIDE SEQUENCE [LARGE SCALE GENOMIC DNA]</scope>
    <source>
        <strain evidence="12 13">DSM 29317</strain>
    </source>
</reference>
<evidence type="ECO:0000256" key="1">
    <source>
        <dbReference type="ARBA" id="ARBA00000085"/>
    </source>
</evidence>
<dbReference type="Proteomes" id="UP000271700">
    <property type="component" value="Unassembled WGS sequence"/>
</dbReference>
<dbReference type="PROSITE" id="PS50109">
    <property type="entry name" value="HIS_KIN"/>
    <property type="match status" value="1"/>
</dbReference>
<dbReference type="InterPro" id="IPR000014">
    <property type="entry name" value="PAS"/>
</dbReference>
<evidence type="ECO:0000256" key="9">
    <source>
        <dbReference type="PROSITE-ProRule" id="PRU00169"/>
    </source>
</evidence>
<feature type="domain" description="Response regulatory" evidence="11">
    <location>
        <begin position="620"/>
        <end position="736"/>
    </location>
</feature>
<dbReference type="InterPro" id="IPR004358">
    <property type="entry name" value="Sig_transdc_His_kin-like_C"/>
</dbReference>
<dbReference type="EC" id="2.7.13.3" evidence="2"/>
<evidence type="ECO:0000256" key="3">
    <source>
        <dbReference type="ARBA" id="ARBA00022553"/>
    </source>
</evidence>
<sequence>MDMANDFQEIEKARDLLRDAIESLKEGFALYDDDRRLLMFNQRYAEMNKGVADLLKPGLDWEILMRETARRGIYADAIGNEEQWVSDRLANGIEFIQDYELAETDGRTYLVSVHPTNLGGFVVTREDITDRKQAEAEERDGDLLIRKVLDASSAVVTMARIGDGQILYRTPAALQMFGASKFAREHYAKPEERADFVTLLLADGHVENFKLDLCNANGKIFPASISSQLIDYKGEEVIVTSIIDLTVQLEADALIRQVMEAYPAAINMTHAETGEVLFATPEIKALFGPARSSKSYYADPTERQRYLKDLREAGSLKDRRMEFVDANGRKFWAADSSRLIEFNGEEVIVSNTRDLTDELAIEEELAKQREMLFQNEKMSALGELLAGVAHELNNPLSVVVGHSLMLKDEITDPDLTARIEKISNAAERCAKIVKTFLAMARQQPSNIEDVDVAGLIATAADVVGYGTPSDGIRVVQKIPADLPPVAADADQITQVIINLIINAEQAMRSSERGDLIELSARPRFDSGMVELTVKDNGPGIPKAIRARIFEPFFTTKEVGEGTGIGLAFCHRIILSHGGQIRLDQSDSTGTCMRILLPIGAQSEFMEDEPKDSISSSLSLKALVVDDEVEVGELHAEILRKEGFDVDFVSSGEEALRNLRSENYDVFLSDLNMPGVDGRKIYQALVAEFPHMLNRTAYVTGDTMGQASQALLGESGLPHLEKPVSPLELRTLVGNLLAEGKEATDG</sequence>
<keyword evidence="13" id="KW-1185">Reference proteome</keyword>
<dbReference type="SUPFAM" id="SSF55874">
    <property type="entry name" value="ATPase domain of HSP90 chaperone/DNA topoisomerase II/histidine kinase"/>
    <property type="match status" value="1"/>
</dbReference>
<comment type="caution">
    <text evidence="12">The sequence shown here is derived from an EMBL/GenBank/DDBJ whole genome shotgun (WGS) entry which is preliminary data.</text>
</comment>
<dbReference type="SUPFAM" id="SSF52172">
    <property type="entry name" value="CheY-like"/>
    <property type="match status" value="1"/>
</dbReference>
<dbReference type="InterPro" id="IPR001789">
    <property type="entry name" value="Sig_transdc_resp-reg_receiver"/>
</dbReference>
<feature type="modified residue" description="4-aspartylphosphate" evidence="9">
    <location>
        <position position="669"/>
    </location>
</feature>
<proteinExistence type="predicted"/>
<evidence type="ECO:0000259" key="11">
    <source>
        <dbReference type="PROSITE" id="PS50110"/>
    </source>
</evidence>
<evidence type="ECO:0000256" key="8">
    <source>
        <dbReference type="ARBA" id="ARBA00023012"/>
    </source>
</evidence>
<dbReference type="InterPro" id="IPR003594">
    <property type="entry name" value="HATPase_dom"/>
</dbReference>
<comment type="catalytic activity">
    <reaction evidence="1">
        <text>ATP + protein L-histidine = ADP + protein N-phospho-L-histidine.</text>
        <dbReference type="EC" id="2.7.13.3"/>
    </reaction>
</comment>
<dbReference type="SMART" id="SM00388">
    <property type="entry name" value="HisKA"/>
    <property type="match status" value="1"/>
</dbReference>
<keyword evidence="5" id="KW-0547">Nucleotide-binding</keyword>
<evidence type="ECO:0000256" key="2">
    <source>
        <dbReference type="ARBA" id="ARBA00012438"/>
    </source>
</evidence>
<accession>A0A497YZ93</accession>
<dbReference type="Pfam" id="PF02518">
    <property type="entry name" value="HATPase_c"/>
    <property type="match status" value="1"/>
</dbReference>
<keyword evidence="3 9" id="KW-0597">Phosphoprotein</keyword>
<dbReference type="InterPro" id="IPR035965">
    <property type="entry name" value="PAS-like_dom_sf"/>
</dbReference>
<protein>
    <recommendedName>
        <fullName evidence="2">histidine kinase</fullName>
        <ecNumber evidence="2">2.7.13.3</ecNumber>
    </recommendedName>
</protein>
<dbReference type="PRINTS" id="PR00344">
    <property type="entry name" value="BCTRLSENSOR"/>
</dbReference>
<dbReference type="Pfam" id="PF00072">
    <property type="entry name" value="Response_reg"/>
    <property type="match status" value="1"/>
</dbReference>
<dbReference type="SUPFAM" id="SSF55785">
    <property type="entry name" value="PYP-like sensor domain (PAS domain)"/>
    <property type="match status" value="3"/>
</dbReference>
<evidence type="ECO:0000256" key="4">
    <source>
        <dbReference type="ARBA" id="ARBA00022679"/>
    </source>
</evidence>
<evidence type="ECO:0000259" key="10">
    <source>
        <dbReference type="PROSITE" id="PS50109"/>
    </source>
</evidence>
<dbReference type="Pfam" id="PF12860">
    <property type="entry name" value="PAS_7"/>
    <property type="match status" value="1"/>
</dbReference>
<dbReference type="SMART" id="SM00387">
    <property type="entry name" value="HATPase_c"/>
    <property type="match status" value="1"/>
</dbReference>
<dbReference type="Gene3D" id="3.30.565.10">
    <property type="entry name" value="Histidine kinase-like ATPase, C-terminal domain"/>
    <property type="match status" value="1"/>
</dbReference>
<dbReference type="Pfam" id="PF13426">
    <property type="entry name" value="PAS_9"/>
    <property type="match status" value="2"/>
</dbReference>
<dbReference type="CDD" id="cd00156">
    <property type="entry name" value="REC"/>
    <property type="match status" value="1"/>
</dbReference>
<dbReference type="Pfam" id="PF00512">
    <property type="entry name" value="HisKA"/>
    <property type="match status" value="1"/>
</dbReference>
<dbReference type="SUPFAM" id="SSF47384">
    <property type="entry name" value="Homodimeric domain of signal transducing histidine kinase"/>
    <property type="match status" value="1"/>
</dbReference>
<evidence type="ECO:0000256" key="5">
    <source>
        <dbReference type="ARBA" id="ARBA00022741"/>
    </source>
</evidence>
<dbReference type="PANTHER" id="PTHR43065:SF10">
    <property type="entry name" value="PEROXIDE STRESS-ACTIVATED HISTIDINE KINASE MAK3"/>
    <property type="match status" value="1"/>
</dbReference>
<dbReference type="PROSITE" id="PS50110">
    <property type="entry name" value="RESPONSE_REGULATORY"/>
    <property type="match status" value="1"/>
</dbReference>
<name>A0A497YZ93_9RHOB</name>
<keyword evidence="7" id="KW-0067">ATP-binding</keyword>
<dbReference type="EMBL" id="RCCT01000007">
    <property type="protein sequence ID" value="RLJ99992.1"/>
    <property type="molecule type" value="Genomic_DNA"/>
</dbReference>
<evidence type="ECO:0000313" key="12">
    <source>
        <dbReference type="EMBL" id="RLJ99992.1"/>
    </source>
</evidence>
<dbReference type="GO" id="GO:0005524">
    <property type="term" value="F:ATP binding"/>
    <property type="evidence" value="ECO:0007669"/>
    <property type="project" value="UniProtKB-KW"/>
</dbReference>
<dbReference type="Gene3D" id="3.30.450.20">
    <property type="entry name" value="PAS domain"/>
    <property type="match status" value="3"/>
</dbReference>